<feature type="region of interest" description="Disordered" evidence="1">
    <location>
        <begin position="324"/>
        <end position="345"/>
    </location>
</feature>
<dbReference type="AlphaFoldDB" id="A0A4D6MF65"/>
<accession>A0A4D6MF65</accession>
<evidence type="ECO:0000313" key="3">
    <source>
        <dbReference type="Proteomes" id="UP000501690"/>
    </source>
</evidence>
<protein>
    <submittedName>
        <fullName evidence="2">Uncharacterized protein</fullName>
    </submittedName>
</protein>
<gene>
    <name evidence="2" type="ORF">DEO72_LG6g3408</name>
</gene>
<feature type="compositionally biased region" description="Basic and acidic residues" evidence="1">
    <location>
        <begin position="161"/>
        <end position="185"/>
    </location>
</feature>
<organism evidence="2 3">
    <name type="scientific">Vigna unguiculata</name>
    <name type="common">Cowpea</name>
    <dbReference type="NCBI Taxonomy" id="3917"/>
    <lineage>
        <taxon>Eukaryota</taxon>
        <taxon>Viridiplantae</taxon>
        <taxon>Streptophyta</taxon>
        <taxon>Embryophyta</taxon>
        <taxon>Tracheophyta</taxon>
        <taxon>Spermatophyta</taxon>
        <taxon>Magnoliopsida</taxon>
        <taxon>eudicotyledons</taxon>
        <taxon>Gunneridae</taxon>
        <taxon>Pentapetalae</taxon>
        <taxon>rosids</taxon>
        <taxon>fabids</taxon>
        <taxon>Fabales</taxon>
        <taxon>Fabaceae</taxon>
        <taxon>Papilionoideae</taxon>
        <taxon>50 kb inversion clade</taxon>
        <taxon>NPAAA clade</taxon>
        <taxon>indigoferoid/millettioid clade</taxon>
        <taxon>Phaseoleae</taxon>
        <taxon>Vigna</taxon>
    </lineage>
</organism>
<name>A0A4D6MF65_VIGUN</name>
<evidence type="ECO:0000313" key="2">
    <source>
        <dbReference type="EMBL" id="QCD98686.1"/>
    </source>
</evidence>
<proteinExistence type="predicted"/>
<sequence>MADFRLCSTSRSHSQAGLYHYAHEQNLSLSLPSHTSPLVLRIFTENSISPGPCRRQRGSRYTIRAGRYLCDKEFRYLRTVRVTAAVYRGFHSKLITLLLPTFQHRAGVRLYTSCYHLAESCVFNKQSLPPVHREDRPPNSKFFPGSFNLVDYDNSRDYKKTRDYGRAGDRARPSQKGFDDSSKVHLRERRVRGRGGSPRPDHPIHSNRQAWFCSQSNFVTFVYPSDGSPFGVGASLGTDSLCACIRSFPGVGKAKWGHPSPLSALPRAIDIIRSTEIDFAENQLSPILVGLSPLATSHPRFFSPFPHGTCTLSVIEEYLGLEGGPPFSRKSDQNSNTPRFTGKDRTMGTNLQGYHLLWPDLPTFSQLQFTAPFQ</sequence>
<evidence type="ECO:0000256" key="1">
    <source>
        <dbReference type="SAM" id="MobiDB-lite"/>
    </source>
</evidence>
<dbReference type="AntiFam" id="ANF00025">
    <property type="entry name" value="Antisense to 23S rRNA"/>
</dbReference>
<dbReference type="EMBL" id="CP039350">
    <property type="protein sequence ID" value="QCD98686.1"/>
    <property type="molecule type" value="Genomic_DNA"/>
</dbReference>
<feature type="region of interest" description="Disordered" evidence="1">
    <location>
        <begin position="161"/>
        <end position="206"/>
    </location>
</feature>
<keyword evidence="3" id="KW-1185">Reference proteome</keyword>
<dbReference type="Proteomes" id="UP000501690">
    <property type="component" value="Linkage Group LG6"/>
</dbReference>
<reference evidence="2 3" key="1">
    <citation type="submission" date="2019-04" db="EMBL/GenBank/DDBJ databases">
        <title>An improved genome assembly and genetic linkage map for asparagus bean, Vigna unguiculata ssp. sesquipedialis.</title>
        <authorList>
            <person name="Xia Q."/>
            <person name="Zhang R."/>
            <person name="Dong Y."/>
        </authorList>
    </citation>
    <scope>NUCLEOTIDE SEQUENCE [LARGE SCALE GENOMIC DNA]</scope>
    <source>
        <tissue evidence="2">Leaf</tissue>
    </source>
</reference>